<dbReference type="Gene3D" id="3.90.70.10">
    <property type="entry name" value="Cysteine proteinases"/>
    <property type="match status" value="1"/>
</dbReference>
<reference evidence="3" key="1">
    <citation type="submission" date="2018-05" db="EMBL/GenBank/DDBJ databases">
        <title>Genome Sequencing of selected type strains of the family Eggerthellaceae.</title>
        <authorList>
            <person name="Danylec N."/>
            <person name="Stoll D.A."/>
            <person name="Doetsch A."/>
            <person name="Huch M."/>
        </authorList>
    </citation>
    <scope>NUCLEOTIDE SEQUENCE [LARGE SCALE GENOMIC DNA]</scope>
    <source>
        <strain evidence="3">DSM 16106</strain>
    </source>
</reference>
<proteinExistence type="predicted"/>
<evidence type="ECO:0000313" key="2">
    <source>
        <dbReference type="EMBL" id="RNL48536.1"/>
    </source>
</evidence>
<dbReference type="OrthoDB" id="3186156at2"/>
<protein>
    <recommendedName>
        <fullName evidence="1">Peptidase C39-like domain-containing protein</fullName>
    </recommendedName>
</protein>
<organism evidence="2 3">
    <name type="scientific">Paraeggerthella hongkongensis</name>
    <dbReference type="NCBI Taxonomy" id="230658"/>
    <lineage>
        <taxon>Bacteria</taxon>
        <taxon>Bacillati</taxon>
        <taxon>Actinomycetota</taxon>
        <taxon>Coriobacteriia</taxon>
        <taxon>Eggerthellales</taxon>
        <taxon>Eggerthellaceae</taxon>
        <taxon>Paraeggerthella</taxon>
    </lineage>
</organism>
<dbReference type="Pfam" id="PF13529">
    <property type="entry name" value="Peptidase_C39_2"/>
    <property type="match status" value="1"/>
</dbReference>
<keyword evidence="3" id="KW-1185">Reference proteome</keyword>
<name>A0A3N0BJS4_9ACTN</name>
<dbReference type="Proteomes" id="UP000278632">
    <property type="component" value="Unassembled WGS sequence"/>
</dbReference>
<dbReference type="EMBL" id="QICD01000002">
    <property type="protein sequence ID" value="RNL48536.1"/>
    <property type="molecule type" value="Genomic_DNA"/>
</dbReference>
<accession>A0A3N0BJS4</accession>
<dbReference type="InterPro" id="IPR039564">
    <property type="entry name" value="Peptidase_C39-like"/>
</dbReference>
<sequence length="243" mass="25149">MPSGSCSYAKSYAHSRTFCRASASSAARKRRALAACAALLVMLAGIGCYATTSLAALIEGAQATASAAPPAQSAPRSTWRAGEAPILYQEDPAWSNATYAGDSFGETGCGPTCMTMAYVALTGKNDMTPADMGALSESLGAASTEGTAWTFMTDGAARLGLAATELPADEASVRRAIVSGSPVICSVGPGDFTTTGHFVVLAGIDRQGRLIVRDPNSPERTAQSWDFQTVLSQCRAIWAYRAA</sequence>
<gene>
    <name evidence="2" type="ORF">DMP08_01730</name>
</gene>
<dbReference type="AlphaFoldDB" id="A0A3N0BJS4"/>
<feature type="domain" description="Peptidase C39-like" evidence="1">
    <location>
        <begin position="85"/>
        <end position="216"/>
    </location>
</feature>
<evidence type="ECO:0000259" key="1">
    <source>
        <dbReference type="Pfam" id="PF13529"/>
    </source>
</evidence>
<comment type="caution">
    <text evidence="2">The sequence shown here is derived from an EMBL/GenBank/DDBJ whole genome shotgun (WGS) entry which is preliminary data.</text>
</comment>
<evidence type="ECO:0000313" key="3">
    <source>
        <dbReference type="Proteomes" id="UP000278632"/>
    </source>
</evidence>